<accession>A0AAP4BYW0</accession>
<dbReference type="EMBL" id="JASNVU010000009">
    <property type="protein sequence ID" value="MDK4335273.1"/>
    <property type="molecule type" value="Genomic_DNA"/>
</dbReference>
<protein>
    <submittedName>
        <fullName evidence="2">Uncharacterized protein</fullName>
    </submittedName>
</protein>
<dbReference type="Proteomes" id="UP001230317">
    <property type="component" value="Unassembled WGS sequence"/>
</dbReference>
<evidence type="ECO:0000313" key="2">
    <source>
        <dbReference type="EMBL" id="MDK4335273.1"/>
    </source>
</evidence>
<dbReference type="RefSeq" id="WP_284642336.1">
    <property type="nucleotide sequence ID" value="NZ_JASNVU010000009.1"/>
</dbReference>
<comment type="caution">
    <text evidence="2">The sequence shown here is derived from an EMBL/GenBank/DDBJ whole genome shotgun (WGS) entry which is preliminary data.</text>
</comment>
<name>A0AAP4BYW0_9CORY</name>
<reference evidence="2" key="1">
    <citation type="submission" date="2023-05" db="EMBL/GenBank/DDBJ databases">
        <title>Metabolic capabilities are highly conserved among human nasal-associated Corynebacterium species in pangenomic analyses.</title>
        <authorList>
            <person name="Tran T.H."/>
            <person name="Roberts A.Q."/>
            <person name="Escapa I.F."/>
            <person name="Gao W."/>
            <person name="Conlan S."/>
            <person name="Kong H."/>
            <person name="Segre J.A."/>
            <person name="Kelly M.S."/>
            <person name="Lemon K.P."/>
        </authorList>
    </citation>
    <scope>NUCLEOTIDE SEQUENCE</scope>
    <source>
        <strain evidence="2">KPL2618</strain>
    </source>
</reference>
<feature type="region of interest" description="Disordered" evidence="1">
    <location>
        <begin position="1"/>
        <end position="21"/>
    </location>
</feature>
<proteinExistence type="predicted"/>
<sequence>MNDQYEYPKLQVTPADGDSRPEEVSFEYKADFQGKGRFYTDSTNQAKRINDLAELDDNWLVVGYHLSAAGCRGTLSDHVYLYAVDTAAAEAEGRHPLEVDSTGKLPVVSILCHNLTLKDIFDNMVDAEVTLWSQPTSKMPKKLTGYADRPTQP</sequence>
<gene>
    <name evidence="2" type="ORF">QPX58_07590</name>
</gene>
<evidence type="ECO:0000256" key="1">
    <source>
        <dbReference type="SAM" id="MobiDB-lite"/>
    </source>
</evidence>
<dbReference type="AlphaFoldDB" id="A0AAP4BYW0"/>
<organism evidence="2 3">
    <name type="scientific">Corynebacterium accolens</name>
    <dbReference type="NCBI Taxonomy" id="38284"/>
    <lineage>
        <taxon>Bacteria</taxon>
        <taxon>Bacillati</taxon>
        <taxon>Actinomycetota</taxon>
        <taxon>Actinomycetes</taxon>
        <taxon>Mycobacteriales</taxon>
        <taxon>Corynebacteriaceae</taxon>
        <taxon>Corynebacterium</taxon>
    </lineage>
</organism>
<evidence type="ECO:0000313" key="3">
    <source>
        <dbReference type="Proteomes" id="UP001230317"/>
    </source>
</evidence>